<organism evidence="8 9">
    <name type="scientific">Thermothielavioides terrestris</name>
    <dbReference type="NCBI Taxonomy" id="2587410"/>
    <lineage>
        <taxon>Eukaryota</taxon>
        <taxon>Fungi</taxon>
        <taxon>Dikarya</taxon>
        <taxon>Ascomycota</taxon>
        <taxon>Pezizomycotina</taxon>
        <taxon>Sordariomycetes</taxon>
        <taxon>Sordariomycetidae</taxon>
        <taxon>Sordariales</taxon>
        <taxon>Chaetomiaceae</taxon>
        <taxon>Thermothielavioides</taxon>
    </lineage>
</organism>
<comment type="similarity">
    <text evidence="6">Belongs to the cytochrome P450 family.</text>
</comment>
<dbReference type="CDD" id="cd11062">
    <property type="entry name" value="CYP58-like"/>
    <property type="match status" value="1"/>
</dbReference>
<keyword evidence="3 5" id="KW-0479">Metal-binding</keyword>
<dbReference type="GO" id="GO:0004497">
    <property type="term" value="F:monooxygenase activity"/>
    <property type="evidence" value="ECO:0007669"/>
    <property type="project" value="UniProtKB-KW"/>
</dbReference>
<dbReference type="EMBL" id="OUUZ01000012">
    <property type="protein sequence ID" value="SPQ24129.1"/>
    <property type="molecule type" value="Genomic_DNA"/>
</dbReference>
<feature type="transmembrane region" description="Helical" evidence="7">
    <location>
        <begin position="7"/>
        <end position="30"/>
    </location>
</feature>
<dbReference type="InterPro" id="IPR050121">
    <property type="entry name" value="Cytochrome_P450_monoxygenase"/>
</dbReference>
<proteinExistence type="inferred from homology"/>
<keyword evidence="4 5" id="KW-0408">Iron</keyword>
<dbReference type="InterPro" id="IPR002401">
    <property type="entry name" value="Cyt_P450_E_grp-I"/>
</dbReference>
<evidence type="ECO:0000313" key="9">
    <source>
        <dbReference type="Proteomes" id="UP000289323"/>
    </source>
</evidence>
<evidence type="ECO:0000256" key="1">
    <source>
        <dbReference type="ARBA" id="ARBA00001971"/>
    </source>
</evidence>
<keyword evidence="7" id="KW-1133">Transmembrane helix</keyword>
<dbReference type="InterPro" id="IPR036396">
    <property type="entry name" value="Cyt_P450_sf"/>
</dbReference>
<dbReference type="GO" id="GO:0020037">
    <property type="term" value="F:heme binding"/>
    <property type="evidence" value="ECO:0007669"/>
    <property type="project" value="InterPro"/>
</dbReference>
<evidence type="ECO:0000256" key="6">
    <source>
        <dbReference type="RuleBase" id="RU000461"/>
    </source>
</evidence>
<keyword evidence="7" id="KW-0812">Transmembrane</keyword>
<evidence type="ECO:0000256" key="4">
    <source>
        <dbReference type="ARBA" id="ARBA00023004"/>
    </source>
</evidence>
<dbReference type="PROSITE" id="PS00086">
    <property type="entry name" value="CYTOCHROME_P450"/>
    <property type="match status" value="1"/>
</dbReference>
<evidence type="ECO:0000256" key="5">
    <source>
        <dbReference type="PIRSR" id="PIRSR602401-1"/>
    </source>
</evidence>
<dbReference type="PRINTS" id="PR00385">
    <property type="entry name" value="P450"/>
</dbReference>
<comment type="cofactor">
    <cofactor evidence="1 5">
        <name>heme</name>
        <dbReference type="ChEBI" id="CHEBI:30413"/>
    </cofactor>
</comment>
<keyword evidence="6" id="KW-0560">Oxidoreductase</keyword>
<sequence length="489" mass="53468">MGLVQTLLSIGSLNAAALAVAALLFAVAFYRLHLHPLSHIPGPWFAAVSSVWMHAICYFGVEGHVLLDYHRKYKTAVLRIGPDSVSIADGEALHQVYVAGGGLPKDARYSNFRVEGHDTIFSAVDQNYRDRRAKAVLPLFAPSRIQSAYETDGVMEPLVAKFVAQLQEARAKPDAKIDVLDLCSRLSIDILTAYLFGCVYGGLDEPRRRPQDKLSATPFVLTIVALSRFSLLSNRLFTLLFSVLFHHRMRSDPELAPSLQAVSRFAESVVDGPSSKADTYQSRLRDAGIDREETLVQCKAVMFAGADSTAVVLATILFHLVQNPQVRERARAEASTAADPQSLPYLRAIVREGLRVAMANPARLTRLVPTGGLRLADGTYLPAGTKVGAAAYVLHHDPAVYPDPFVFRPERWLAAGQASTDAQARNAFAFGLGPRACLGRNLANHQLHAVVKAVLASGVLEGARTCTDRIRLIEWFNAEIKGHELEIAW</sequence>
<dbReference type="GO" id="GO:0016705">
    <property type="term" value="F:oxidoreductase activity, acting on paired donors, with incorporation or reduction of molecular oxygen"/>
    <property type="evidence" value="ECO:0007669"/>
    <property type="project" value="InterPro"/>
</dbReference>
<evidence type="ECO:0000256" key="3">
    <source>
        <dbReference type="ARBA" id="ARBA00022723"/>
    </source>
</evidence>
<keyword evidence="7" id="KW-0472">Membrane</keyword>
<reference evidence="8 9" key="1">
    <citation type="submission" date="2018-04" db="EMBL/GenBank/DDBJ databases">
        <authorList>
            <person name="Huttner S."/>
            <person name="Dainat J."/>
        </authorList>
    </citation>
    <scope>NUCLEOTIDE SEQUENCE [LARGE SCALE GENOMIC DNA]</scope>
</reference>
<dbReference type="GO" id="GO:0005506">
    <property type="term" value="F:iron ion binding"/>
    <property type="evidence" value="ECO:0007669"/>
    <property type="project" value="InterPro"/>
</dbReference>
<feature type="transmembrane region" description="Helical" evidence="7">
    <location>
        <begin position="42"/>
        <end position="61"/>
    </location>
</feature>
<dbReference type="Proteomes" id="UP000289323">
    <property type="component" value="Unassembled WGS sequence"/>
</dbReference>
<dbReference type="InterPro" id="IPR017972">
    <property type="entry name" value="Cyt_P450_CS"/>
</dbReference>
<feature type="binding site" description="axial binding residue" evidence="5">
    <location>
        <position position="437"/>
    </location>
    <ligand>
        <name>heme</name>
        <dbReference type="ChEBI" id="CHEBI:30413"/>
    </ligand>
    <ligandPart>
        <name>Fe</name>
        <dbReference type="ChEBI" id="CHEBI:18248"/>
    </ligandPart>
</feature>
<dbReference type="Gene3D" id="1.10.630.10">
    <property type="entry name" value="Cytochrome P450"/>
    <property type="match status" value="1"/>
</dbReference>
<gene>
    <name evidence="8" type="ORF">TT172_LOCUS6548</name>
</gene>
<name>A0A3S4F4B0_9PEZI</name>
<dbReference type="InterPro" id="IPR001128">
    <property type="entry name" value="Cyt_P450"/>
</dbReference>
<evidence type="ECO:0000256" key="2">
    <source>
        <dbReference type="ARBA" id="ARBA00022617"/>
    </source>
</evidence>
<evidence type="ECO:0000256" key="7">
    <source>
        <dbReference type="SAM" id="Phobius"/>
    </source>
</evidence>
<protein>
    <submittedName>
        <fullName evidence="8">64036f13-ab24-4d8d-bf5d-c5fc4dba6a48</fullName>
    </submittedName>
</protein>
<feature type="transmembrane region" description="Helical" evidence="7">
    <location>
        <begin position="223"/>
        <end position="245"/>
    </location>
</feature>
<accession>A0A3S4F4B0</accession>
<dbReference type="SUPFAM" id="SSF48264">
    <property type="entry name" value="Cytochrome P450"/>
    <property type="match status" value="1"/>
</dbReference>
<dbReference type="PRINTS" id="PR00463">
    <property type="entry name" value="EP450I"/>
</dbReference>
<dbReference type="Pfam" id="PF00067">
    <property type="entry name" value="p450"/>
    <property type="match status" value="1"/>
</dbReference>
<keyword evidence="2 5" id="KW-0349">Heme</keyword>
<dbReference type="PANTHER" id="PTHR24305">
    <property type="entry name" value="CYTOCHROME P450"/>
    <property type="match status" value="1"/>
</dbReference>
<keyword evidence="6" id="KW-0503">Monooxygenase</keyword>
<evidence type="ECO:0000313" key="8">
    <source>
        <dbReference type="EMBL" id="SPQ24129.1"/>
    </source>
</evidence>
<dbReference type="AlphaFoldDB" id="A0A3S4F4B0"/>
<dbReference type="PANTHER" id="PTHR24305:SF156">
    <property type="entry name" value="P450, PUTATIVE (EUROFUNG)-RELATED"/>
    <property type="match status" value="1"/>
</dbReference>